<protein>
    <submittedName>
        <fullName evidence="1">Uncharacterized protein</fullName>
    </submittedName>
</protein>
<reference key="1">
    <citation type="journal article" date="2011" name="Mol. Biol. Evol.">
        <title>Unity in variety -- the pan-genome of the Chlamydiae.</title>
        <authorList>
            <person name="Collingro A."/>
            <person name="Tischler P."/>
            <person name="Weinmaier T."/>
            <person name="Penz T."/>
            <person name="Heinz E."/>
            <person name="Brunham R.C."/>
            <person name="Read T.D."/>
            <person name="Bavoil P.M."/>
            <person name="Sachse K."/>
            <person name="Kahane S."/>
            <person name="Friedman M.G."/>
            <person name="Rattei T."/>
            <person name="Myers G.S.A."/>
            <person name="Horn M."/>
        </authorList>
    </citation>
    <scope>NUCLEOTIDE SEQUENCE</scope>
    <source>
        <strain>Z</strain>
    </source>
</reference>
<name>F8L5C8_SIMNZ</name>
<keyword evidence="2" id="KW-1185">Reference proteome</keyword>
<dbReference type="HOGENOM" id="CLU_3430890_0_0_0"/>
<dbReference type="STRING" id="331113.SNE_A01420"/>
<dbReference type="AlphaFoldDB" id="F8L5C8"/>
<dbReference type="KEGG" id="sng:SNE_A01420"/>
<evidence type="ECO:0000313" key="2">
    <source>
        <dbReference type="Proteomes" id="UP000000496"/>
    </source>
</evidence>
<accession>F8L5C8</accession>
<sequence>MPAGLTFSFFRFFLLEKP</sequence>
<dbReference type="EMBL" id="FR872582">
    <property type="protein sequence ID" value="CCB88019.1"/>
    <property type="molecule type" value="Genomic_DNA"/>
</dbReference>
<gene>
    <name evidence="1" type="ordered locus">SNE_A01420</name>
</gene>
<dbReference type="Proteomes" id="UP000000496">
    <property type="component" value="Chromosome gsn.131"/>
</dbReference>
<organism evidence="1 2">
    <name type="scientific">Simkania negevensis (strain ATCC VR-1471 / DSM 27360 / Z)</name>
    <dbReference type="NCBI Taxonomy" id="331113"/>
    <lineage>
        <taxon>Bacteria</taxon>
        <taxon>Pseudomonadati</taxon>
        <taxon>Chlamydiota</taxon>
        <taxon>Chlamydiia</taxon>
        <taxon>Parachlamydiales</taxon>
        <taxon>Simkaniaceae</taxon>
        <taxon>Simkania</taxon>
    </lineage>
</organism>
<proteinExistence type="predicted"/>
<reference evidence="1 2" key="2">
    <citation type="journal article" date="2011" name="Mol. Biol. Evol.">
        <title>Unity in variety--the pan-genome of the Chlamydiae.</title>
        <authorList>
            <person name="Collingro A."/>
            <person name="Tischler P."/>
            <person name="Weinmaier T."/>
            <person name="Penz T."/>
            <person name="Heinz E."/>
            <person name="Brunham R.C."/>
            <person name="Read T.D."/>
            <person name="Bavoil P.M."/>
            <person name="Sachse K."/>
            <person name="Kahane S."/>
            <person name="Friedman M.G."/>
            <person name="Rattei T."/>
            <person name="Myers G.S."/>
            <person name="Horn M."/>
        </authorList>
    </citation>
    <scope>NUCLEOTIDE SEQUENCE [LARGE SCALE GENOMIC DNA]</scope>
    <source>
        <strain evidence="2">ATCC VR-1471 / Z</strain>
    </source>
</reference>
<evidence type="ECO:0000313" key="1">
    <source>
        <dbReference type="EMBL" id="CCB88019.1"/>
    </source>
</evidence>